<evidence type="ECO:0000256" key="1">
    <source>
        <dbReference type="SAM" id="MobiDB-lite"/>
    </source>
</evidence>
<organism evidence="2 3">
    <name type="scientific">Bombardia bombarda</name>
    <dbReference type="NCBI Taxonomy" id="252184"/>
    <lineage>
        <taxon>Eukaryota</taxon>
        <taxon>Fungi</taxon>
        <taxon>Dikarya</taxon>
        <taxon>Ascomycota</taxon>
        <taxon>Pezizomycotina</taxon>
        <taxon>Sordariomycetes</taxon>
        <taxon>Sordariomycetidae</taxon>
        <taxon>Sordariales</taxon>
        <taxon>Lasiosphaeriaceae</taxon>
        <taxon>Bombardia</taxon>
    </lineage>
</organism>
<evidence type="ECO:0000313" key="2">
    <source>
        <dbReference type="EMBL" id="KAK0612856.1"/>
    </source>
</evidence>
<comment type="caution">
    <text evidence="2">The sequence shown here is derived from an EMBL/GenBank/DDBJ whole genome shotgun (WGS) entry which is preliminary data.</text>
</comment>
<feature type="region of interest" description="Disordered" evidence="1">
    <location>
        <begin position="43"/>
        <end position="144"/>
    </location>
</feature>
<accession>A0AA39T2I1</accession>
<feature type="compositionally biased region" description="Polar residues" evidence="1">
    <location>
        <begin position="87"/>
        <end position="98"/>
    </location>
</feature>
<name>A0AA39T2I1_9PEZI</name>
<dbReference type="Proteomes" id="UP001174934">
    <property type="component" value="Unassembled WGS sequence"/>
</dbReference>
<dbReference type="EMBL" id="JAULSR010000008">
    <property type="protein sequence ID" value="KAK0612856.1"/>
    <property type="molecule type" value="Genomic_DNA"/>
</dbReference>
<protein>
    <submittedName>
        <fullName evidence="2">Uncharacterized protein</fullName>
    </submittedName>
</protein>
<keyword evidence="3" id="KW-1185">Reference proteome</keyword>
<proteinExistence type="predicted"/>
<dbReference type="AlphaFoldDB" id="A0AA39T2I1"/>
<gene>
    <name evidence="2" type="ORF">B0T17DRAFT_386119</name>
</gene>
<sequence>MQRKQFEDSKTIQRLMEQLDGKRNLWVEFHKSPDERAQAWEMFSRGQPPVTESTSTAEDDLQEWQPQGTTKDHGYPMSSIAAMPPISGSQHNARSVSQAPHGEYGASRNHPKAHSVSSYDAELERTRGVPATSDHGSPRPRNAGTSALVVASKPGDEAAALLWNADFAKLFDVILRFCQKYTGSSSHKGFYQGVPEQNPSSWRNICEVLYPQSQMGASSNQAHLLTDDSARPYFVQRLIIQMITVGVFEYEGLSGFNDRTNKELQDIDSRLAATEVFKPHERLALVDRRAEIVKNLFSHPSWKAFYAYKKNNFLAKLRPTVGAIIPTNLKSDLREQMSWDLSEATDEAWKLAAKLWQARVTFKYIWYAYGEKFQVDNHHALNSNLDAAILEQRQARLKLAATPAVILRNDQTMAIMAKRVMKADVLVMS</sequence>
<evidence type="ECO:0000313" key="3">
    <source>
        <dbReference type="Proteomes" id="UP001174934"/>
    </source>
</evidence>
<reference evidence="2" key="1">
    <citation type="submission" date="2023-06" db="EMBL/GenBank/DDBJ databases">
        <title>Genome-scale phylogeny and comparative genomics of the fungal order Sordariales.</title>
        <authorList>
            <consortium name="Lawrence Berkeley National Laboratory"/>
            <person name="Hensen N."/>
            <person name="Bonometti L."/>
            <person name="Westerberg I."/>
            <person name="Brannstrom I.O."/>
            <person name="Guillou S."/>
            <person name="Cros-Aarteil S."/>
            <person name="Calhoun S."/>
            <person name="Haridas S."/>
            <person name="Kuo A."/>
            <person name="Mondo S."/>
            <person name="Pangilinan J."/>
            <person name="Riley R."/>
            <person name="LaButti K."/>
            <person name="Andreopoulos B."/>
            <person name="Lipzen A."/>
            <person name="Chen C."/>
            <person name="Yanf M."/>
            <person name="Daum C."/>
            <person name="Ng V."/>
            <person name="Clum A."/>
            <person name="Steindorff A."/>
            <person name="Ohm R."/>
            <person name="Martin F."/>
            <person name="Silar P."/>
            <person name="Natvig D."/>
            <person name="Lalanne C."/>
            <person name="Gautier V."/>
            <person name="Ament-velasquez S.L."/>
            <person name="Kruys A."/>
            <person name="Hutchinson M.I."/>
            <person name="Powell A.J."/>
            <person name="Barry K."/>
            <person name="Miller A.N."/>
            <person name="Grigoriev I.V."/>
            <person name="Debuchy R."/>
            <person name="Gladieux P."/>
            <person name="Thoren M.H."/>
            <person name="Johannesson H."/>
        </authorList>
    </citation>
    <scope>NUCLEOTIDE SEQUENCE</scope>
    <source>
        <strain evidence="2">SMH3391-2</strain>
    </source>
</reference>